<evidence type="ECO:0000313" key="2">
    <source>
        <dbReference type="EMBL" id="TID23474.1"/>
    </source>
</evidence>
<gene>
    <name evidence="2" type="ORF">E6O75_ATG03110</name>
</gene>
<reference evidence="2 3" key="1">
    <citation type="submission" date="2019-04" db="EMBL/GenBank/DDBJ databases">
        <title>High contiguity whole genome sequence and gene annotation resource for two Venturia nashicola isolates.</title>
        <authorList>
            <person name="Prokchorchik M."/>
            <person name="Won K."/>
            <person name="Lee Y."/>
            <person name="Choi E.D."/>
            <person name="Segonzac C."/>
            <person name="Sohn K.H."/>
        </authorList>
    </citation>
    <scope>NUCLEOTIDE SEQUENCE [LARGE SCALE GENOMIC DNA]</scope>
    <source>
        <strain evidence="2 3">PRI2</strain>
    </source>
</reference>
<proteinExistence type="predicted"/>
<feature type="compositionally biased region" description="Basic and acidic residues" evidence="1">
    <location>
        <begin position="168"/>
        <end position="192"/>
    </location>
</feature>
<protein>
    <submittedName>
        <fullName evidence="2">Uncharacterized protein</fullName>
    </submittedName>
</protein>
<evidence type="ECO:0000313" key="3">
    <source>
        <dbReference type="Proteomes" id="UP000298493"/>
    </source>
</evidence>
<name>A0A4Z1PML1_9PEZI</name>
<dbReference type="EMBL" id="SNSC02000006">
    <property type="protein sequence ID" value="TID23474.1"/>
    <property type="molecule type" value="Genomic_DNA"/>
</dbReference>
<dbReference type="Proteomes" id="UP000298493">
    <property type="component" value="Unassembled WGS sequence"/>
</dbReference>
<feature type="region of interest" description="Disordered" evidence="1">
    <location>
        <begin position="160"/>
        <end position="197"/>
    </location>
</feature>
<organism evidence="2 3">
    <name type="scientific">Venturia nashicola</name>
    <dbReference type="NCBI Taxonomy" id="86259"/>
    <lineage>
        <taxon>Eukaryota</taxon>
        <taxon>Fungi</taxon>
        <taxon>Dikarya</taxon>
        <taxon>Ascomycota</taxon>
        <taxon>Pezizomycotina</taxon>
        <taxon>Dothideomycetes</taxon>
        <taxon>Pleosporomycetidae</taxon>
        <taxon>Venturiales</taxon>
        <taxon>Venturiaceae</taxon>
        <taxon>Venturia</taxon>
    </lineage>
</organism>
<sequence length="291" mass="32501">MSFQSDLSHRKVTLSGLATDIGLFLQTLDDVTSIRVASQQKRKALIRSRENVALKDEVLASAMRKSRAEGVVLDQDSFLTLSDASIQARNELGPLEDSFETTEFKLVPREDDLTEQGEELKQQLEELLSSIHKKLGINGPSSQPVVNSVEQQQSELAISGQSAQLGIRKSEQPSTPDHRPRHPDFKFSDTTKPHQANIRSTQPEPLLRQYAPDLFPGKSWESWTQPSEYLDDNVLPQSVTEENLLVVEATGTDRSIEDNSVLIGNRAPLRCPFFQEDAAVNHIPHARRISV</sequence>
<accession>A0A4Z1PML1</accession>
<evidence type="ECO:0000256" key="1">
    <source>
        <dbReference type="SAM" id="MobiDB-lite"/>
    </source>
</evidence>
<dbReference type="AlphaFoldDB" id="A0A4Z1PML1"/>
<dbReference type="OrthoDB" id="3553547at2759"/>
<keyword evidence="3" id="KW-1185">Reference proteome</keyword>
<dbReference type="STRING" id="86259.A0A4Z1PML1"/>
<comment type="caution">
    <text evidence="2">The sequence shown here is derived from an EMBL/GenBank/DDBJ whole genome shotgun (WGS) entry which is preliminary data.</text>
</comment>